<dbReference type="CDD" id="cd03528">
    <property type="entry name" value="Rieske_RO_ferredoxin"/>
    <property type="match status" value="1"/>
</dbReference>
<reference evidence="8 9" key="1">
    <citation type="journal article" date="2015" name="Nature">
        <title>rRNA introns, odd ribosomes, and small enigmatic genomes across a large radiation of phyla.</title>
        <authorList>
            <person name="Brown C.T."/>
            <person name="Hug L.A."/>
            <person name="Thomas B.C."/>
            <person name="Sharon I."/>
            <person name="Castelle C.J."/>
            <person name="Singh A."/>
            <person name="Wilkins M.J."/>
            <person name="Williams K.H."/>
            <person name="Banfield J.F."/>
        </authorList>
    </citation>
    <scope>NUCLEOTIDE SEQUENCE [LARGE SCALE GENOMIC DNA]</scope>
</reference>
<dbReference type="InterPro" id="IPR036922">
    <property type="entry name" value="Rieske_2Fe-2S_sf"/>
</dbReference>
<dbReference type="Gene3D" id="2.102.10.10">
    <property type="entry name" value="Rieske [2Fe-2S] iron-sulphur domain"/>
    <property type="match status" value="1"/>
</dbReference>
<keyword evidence="1" id="KW-0001">2Fe-2S</keyword>
<comment type="cofactor">
    <cofactor evidence="5">
        <name>[2Fe-2S] cluster</name>
        <dbReference type="ChEBI" id="CHEBI:190135"/>
    </cofactor>
</comment>
<evidence type="ECO:0000256" key="1">
    <source>
        <dbReference type="ARBA" id="ARBA00022714"/>
    </source>
</evidence>
<dbReference type="PANTHER" id="PTHR21496:SF0">
    <property type="entry name" value="RIESKE DOMAIN-CONTAINING PROTEIN"/>
    <property type="match status" value="1"/>
</dbReference>
<comment type="caution">
    <text evidence="8">The sequence shown here is derived from an EMBL/GenBank/DDBJ whole genome shotgun (WGS) entry which is preliminary data.</text>
</comment>
<comment type="similarity">
    <text evidence="6">Belongs to the bacterial ring-hydroxylating dioxygenase ferredoxin component family.</text>
</comment>
<dbReference type="Proteomes" id="UP000034739">
    <property type="component" value="Unassembled WGS sequence"/>
</dbReference>
<sequence length="103" mass="10516">MANFVHAAKASDIPPGSMKTIMVSGKRIALANVDGVYFAVDDTCTHAQCSLGGEGFLDGNVVTCGCHGAQFDVETGGVLALPATASLSSYPVKQEGDDLLVAL</sequence>
<dbReference type="PROSITE" id="PS51296">
    <property type="entry name" value="RIESKE"/>
    <property type="match status" value="1"/>
</dbReference>
<keyword evidence="3" id="KW-0408">Iron</keyword>
<dbReference type="SUPFAM" id="SSF50022">
    <property type="entry name" value="ISP domain"/>
    <property type="match status" value="1"/>
</dbReference>
<dbReference type="Pfam" id="PF00355">
    <property type="entry name" value="Rieske"/>
    <property type="match status" value="1"/>
</dbReference>
<dbReference type="GO" id="GO:0046872">
    <property type="term" value="F:metal ion binding"/>
    <property type="evidence" value="ECO:0007669"/>
    <property type="project" value="UniProtKB-KW"/>
</dbReference>
<dbReference type="PATRIC" id="fig|1618445.3.peg.1155"/>
<keyword evidence="2" id="KW-0479">Metal-binding</keyword>
<dbReference type="EMBL" id="LCOY01000058">
    <property type="protein sequence ID" value="KKU86331.1"/>
    <property type="molecule type" value="Genomic_DNA"/>
</dbReference>
<dbReference type="PANTHER" id="PTHR21496">
    <property type="entry name" value="FERREDOXIN-RELATED"/>
    <property type="match status" value="1"/>
</dbReference>
<evidence type="ECO:0000256" key="5">
    <source>
        <dbReference type="ARBA" id="ARBA00034078"/>
    </source>
</evidence>
<evidence type="ECO:0000313" key="8">
    <source>
        <dbReference type="EMBL" id="KKU86331.1"/>
    </source>
</evidence>
<gene>
    <name evidence="8" type="ORF">UY16_C0058G0002</name>
</gene>
<organism evidence="8 9">
    <name type="scientific">Candidatus Gottesmanbacteria bacterium GW2011_GWA2_47_9</name>
    <dbReference type="NCBI Taxonomy" id="1618445"/>
    <lineage>
        <taxon>Bacteria</taxon>
        <taxon>Candidatus Gottesmaniibacteriota</taxon>
    </lineage>
</organism>
<evidence type="ECO:0000256" key="2">
    <source>
        <dbReference type="ARBA" id="ARBA00022723"/>
    </source>
</evidence>
<evidence type="ECO:0000313" key="9">
    <source>
        <dbReference type="Proteomes" id="UP000034739"/>
    </source>
</evidence>
<evidence type="ECO:0000256" key="3">
    <source>
        <dbReference type="ARBA" id="ARBA00023004"/>
    </source>
</evidence>
<evidence type="ECO:0000256" key="6">
    <source>
        <dbReference type="ARBA" id="ARBA00038001"/>
    </source>
</evidence>
<dbReference type="AlphaFoldDB" id="A0A0G1TWX4"/>
<keyword evidence="4" id="KW-0411">Iron-sulfur</keyword>
<protein>
    <submittedName>
        <fullName evidence="8">Rieske (2Fe-2S) domain-containing protein</fullName>
    </submittedName>
</protein>
<evidence type="ECO:0000259" key="7">
    <source>
        <dbReference type="PROSITE" id="PS51296"/>
    </source>
</evidence>
<proteinExistence type="inferred from homology"/>
<dbReference type="GO" id="GO:0051537">
    <property type="term" value="F:2 iron, 2 sulfur cluster binding"/>
    <property type="evidence" value="ECO:0007669"/>
    <property type="project" value="UniProtKB-KW"/>
</dbReference>
<accession>A0A0G1TWX4</accession>
<feature type="domain" description="Rieske" evidence="7">
    <location>
        <begin position="5"/>
        <end position="101"/>
    </location>
</feature>
<name>A0A0G1TWX4_9BACT</name>
<dbReference type="InterPro" id="IPR017941">
    <property type="entry name" value="Rieske_2Fe-2S"/>
</dbReference>
<evidence type="ECO:0000256" key="4">
    <source>
        <dbReference type="ARBA" id="ARBA00023014"/>
    </source>
</evidence>